<keyword evidence="11" id="KW-1185">Reference proteome</keyword>
<dbReference type="PANTHER" id="PTHR34992">
    <property type="entry name" value="HYPHAL ANASTAMOSIS-7 PROTEIN"/>
    <property type="match status" value="1"/>
</dbReference>
<proteinExistence type="predicted"/>
<keyword evidence="5" id="KW-0472">Membrane</keyword>
<keyword evidence="6" id="KW-0325">Glycoprotein</keyword>
<keyword evidence="2" id="KW-1003">Cell membrane</keyword>
<evidence type="ECO:0000256" key="3">
    <source>
        <dbReference type="ARBA" id="ARBA00022622"/>
    </source>
</evidence>
<feature type="chain" id="PRO_5040312120" description="Copper acquisition factor BIM1-like domain-containing protein" evidence="8">
    <location>
        <begin position="19"/>
        <end position="193"/>
    </location>
</feature>
<dbReference type="InterPro" id="IPR046530">
    <property type="entry name" value="BIM1-like_dom"/>
</dbReference>
<dbReference type="AlphaFoldDB" id="A0A9P5XVB6"/>
<dbReference type="Proteomes" id="UP000807353">
    <property type="component" value="Unassembled WGS sequence"/>
</dbReference>
<evidence type="ECO:0000256" key="4">
    <source>
        <dbReference type="ARBA" id="ARBA00022729"/>
    </source>
</evidence>
<evidence type="ECO:0000256" key="1">
    <source>
        <dbReference type="ARBA" id="ARBA00004609"/>
    </source>
</evidence>
<evidence type="ECO:0000313" key="11">
    <source>
        <dbReference type="Proteomes" id="UP000807353"/>
    </source>
</evidence>
<evidence type="ECO:0000256" key="6">
    <source>
        <dbReference type="ARBA" id="ARBA00023180"/>
    </source>
</evidence>
<dbReference type="CDD" id="cd21176">
    <property type="entry name" value="LPMO_auxiliary-like"/>
    <property type="match status" value="1"/>
</dbReference>
<keyword evidence="7" id="KW-0449">Lipoprotein</keyword>
<evidence type="ECO:0000313" key="10">
    <source>
        <dbReference type="EMBL" id="KAF9456151.1"/>
    </source>
</evidence>
<keyword evidence="3" id="KW-0336">GPI-anchor</keyword>
<comment type="caution">
    <text evidence="10">The sequence shown here is derived from an EMBL/GenBank/DDBJ whole genome shotgun (WGS) entry which is preliminary data.</text>
</comment>
<gene>
    <name evidence="10" type="ORF">BDZ94DRAFT_1276387</name>
</gene>
<evidence type="ECO:0000256" key="5">
    <source>
        <dbReference type="ARBA" id="ARBA00023136"/>
    </source>
</evidence>
<organism evidence="10 11">
    <name type="scientific">Collybia nuda</name>
    <dbReference type="NCBI Taxonomy" id="64659"/>
    <lineage>
        <taxon>Eukaryota</taxon>
        <taxon>Fungi</taxon>
        <taxon>Dikarya</taxon>
        <taxon>Basidiomycota</taxon>
        <taxon>Agaricomycotina</taxon>
        <taxon>Agaricomycetes</taxon>
        <taxon>Agaricomycetidae</taxon>
        <taxon>Agaricales</taxon>
        <taxon>Tricholomatineae</taxon>
        <taxon>Clitocybaceae</taxon>
        <taxon>Collybia</taxon>
    </lineage>
</organism>
<name>A0A9P5XVB6_9AGAR</name>
<keyword evidence="4 8" id="KW-0732">Signal</keyword>
<evidence type="ECO:0000256" key="2">
    <source>
        <dbReference type="ARBA" id="ARBA00022475"/>
    </source>
</evidence>
<accession>A0A9P5XVB6</accession>
<feature type="domain" description="Copper acquisition factor BIM1-like" evidence="9">
    <location>
        <begin position="17"/>
        <end position="161"/>
    </location>
</feature>
<dbReference type="OrthoDB" id="2146436at2759"/>
<dbReference type="EMBL" id="MU150452">
    <property type="protein sequence ID" value="KAF9456151.1"/>
    <property type="molecule type" value="Genomic_DNA"/>
</dbReference>
<dbReference type="PANTHER" id="PTHR34992:SF1">
    <property type="entry name" value="COPPER ACQUISITION FACTOR BIM1-LIKE DOMAIN-CONTAINING PROTEIN"/>
    <property type="match status" value="1"/>
</dbReference>
<evidence type="ECO:0000259" key="9">
    <source>
        <dbReference type="Pfam" id="PF20238"/>
    </source>
</evidence>
<protein>
    <recommendedName>
        <fullName evidence="9">Copper acquisition factor BIM1-like domain-containing protein</fullName>
    </recommendedName>
</protein>
<reference evidence="10" key="1">
    <citation type="submission" date="2020-11" db="EMBL/GenBank/DDBJ databases">
        <authorList>
            <consortium name="DOE Joint Genome Institute"/>
            <person name="Ahrendt S."/>
            <person name="Riley R."/>
            <person name="Andreopoulos W."/>
            <person name="Labutti K."/>
            <person name="Pangilinan J."/>
            <person name="Ruiz-Duenas F.J."/>
            <person name="Barrasa J.M."/>
            <person name="Sanchez-Garcia M."/>
            <person name="Camarero S."/>
            <person name="Miyauchi S."/>
            <person name="Serrano A."/>
            <person name="Linde D."/>
            <person name="Babiker R."/>
            <person name="Drula E."/>
            <person name="Ayuso-Fernandez I."/>
            <person name="Pacheco R."/>
            <person name="Padilla G."/>
            <person name="Ferreira P."/>
            <person name="Barriuso J."/>
            <person name="Kellner H."/>
            <person name="Castanera R."/>
            <person name="Alfaro M."/>
            <person name="Ramirez L."/>
            <person name="Pisabarro A.G."/>
            <person name="Kuo A."/>
            <person name="Tritt A."/>
            <person name="Lipzen A."/>
            <person name="He G."/>
            <person name="Yan M."/>
            <person name="Ng V."/>
            <person name="Cullen D."/>
            <person name="Martin F."/>
            <person name="Rosso M.-N."/>
            <person name="Henrissat B."/>
            <person name="Hibbett D."/>
            <person name="Martinez A.T."/>
            <person name="Grigoriev I.V."/>
        </authorList>
    </citation>
    <scope>NUCLEOTIDE SEQUENCE</scope>
    <source>
        <strain evidence="10">CBS 247.69</strain>
    </source>
</reference>
<evidence type="ECO:0000256" key="7">
    <source>
        <dbReference type="ARBA" id="ARBA00023288"/>
    </source>
</evidence>
<dbReference type="GO" id="GO:0098552">
    <property type="term" value="C:side of membrane"/>
    <property type="evidence" value="ECO:0007669"/>
    <property type="project" value="UniProtKB-KW"/>
</dbReference>
<dbReference type="GO" id="GO:0005886">
    <property type="term" value="C:plasma membrane"/>
    <property type="evidence" value="ECO:0007669"/>
    <property type="project" value="UniProtKB-SubCell"/>
</dbReference>
<feature type="signal peptide" evidence="8">
    <location>
        <begin position="1"/>
        <end position="18"/>
    </location>
</feature>
<evidence type="ECO:0000256" key="8">
    <source>
        <dbReference type="SAM" id="SignalP"/>
    </source>
</evidence>
<dbReference type="InterPro" id="IPR046936">
    <property type="entry name" value="BIM1-like"/>
</dbReference>
<comment type="subcellular location">
    <subcellularLocation>
        <location evidence="1">Cell membrane</location>
        <topology evidence="1">Lipid-anchor</topology>
        <topology evidence="1">GPI-anchor</topology>
    </subcellularLocation>
</comment>
<dbReference type="Pfam" id="PF20238">
    <property type="entry name" value="BIM1-like_dom"/>
    <property type="match status" value="1"/>
</dbReference>
<sequence>MRHTIALVFFGLVGIVSAHFQLQFPPPRGVFNEDSEPTFCDGYANPAANRTEFPLSGGFFTLNSEHPSWTGGVLVSPAANPTSFDNFTQVVPFFQVNGEGVFCIPLNFTANANGTSLKGGENVTIQIVFDGGDSTLYQCADLTLSNNVTISSDVVCSNATGTPSGPSSGSKNLVTPMGLISWACGIIAALLVL</sequence>